<dbReference type="GO" id="GO:0035336">
    <property type="term" value="P:long-chain fatty-acyl-CoA metabolic process"/>
    <property type="evidence" value="ECO:0007669"/>
    <property type="project" value="TreeGrafter"/>
</dbReference>
<dbReference type="GO" id="GO:0102965">
    <property type="term" value="F:alcohol-forming long-chain fatty acyl-CoA reductase activity"/>
    <property type="evidence" value="ECO:0007669"/>
    <property type="project" value="UniProtKB-EC"/>
</dbReference>
<keyword evidence="8" id="KW-1185">Reference proteome</keyword>
<feature type="domain" description="Fatty acyl-CoA reductase C-terminal" evidence="5">
    <location>
        <begin position="425"/>
        <end position="521"/>
    </location>
</feature>
<accession>A0A835G9J0</accession>
<dbReference type="AlphaFoldDB" id="A0A835G9J0"/>
<feature type="transmembrane region" description="Helical" evidence="4">
    <location>
        <begin position="416"/>
        <end position="442"/>
    </location>
</feature>
<dbReference type="SUPFAM" id="SSF51735">
    <property type="entry name" value="NAD(P)-binding Rossmann-fold domains"/>
    <property type="match status" value="1"/>
</dbReference>
<dbReference type="Gene3D" id="3.40.50.720">
    <property type="entry name" value="NAD(P)-binding Rossmann-like Domain"/>
    <property type="match status" value="1"/>
</dbReference>
<comment type="function">
    <text evidence="4">Catalyzes the reduction of fatty acyl-CoA to fatty alcohols.</text>
</comment>
<dbReference type="Proteomes" id="UP000648187">
    <property type="component" value="Unassembled WGS sequence"/>
</dbReference>
<evidence type="ECO:0000256" key="4">
    <source>
        <dbReference type="RuleBase" id="RU363097"/>
    </source>
</evidence>
<evidence type="ECO:0000313" key="7">
    <source>
        <dbReference type="EMBL" id="KAF9410831.1"/>
    </source>
</evidence>
<feature type="transmembrane region" description="Helical" evidence="4">
    <location>
        <begin position="541"/>
        <end position="566"/>
    </location>
</feature>
<sequence length="568" mass="64437">MAMETLDVAEKAELALLEKQKPMNEVIHRGDSPVQQFYKGTTVFLTGGSGFLGKQFIEKIFRACEVKRIYVLLRSRKGKTISQRLTYILSDPLYDGLRKIKPNFANDIVPIEGDIADIRLGLCDKDWDTLTKEVNVIIHLAATVRFNEPLKMAGLINVRGTREVLELGKQCLNLKLLNHISTAFAHTTVSRIKKDVMEQFYPAPVPPDTFIELVESVDEERLAEITSGLIKGWPNTYTFTKAIAEELVRRRAGDMPICIVKPAVGLSAHLLEHNNVTLAYFLKFHHIHSHVWFSVIGSYVEPSPGWIDNQTIMASPVGFLLGSGLGLMHVLYLRKELDFCIAPVDYVNNAILAAGWDSVQNRKIIDNEIPIYTVGSSACNYSWGKLIETIKSDEMRKMISPKSLYYACAVETSNPILFWLLTWIFHYIPAYFIDAIVSILGVRPKGLPSLVSIYTKTYNLFKIYEYFLFNSWKIRDDNLVGMMDRMSPEDQAIFGCDVREIDHRDVAISMSIGLRRFIVKDGLKGSEYGHKKQKILKYVNILCLALYGYLIYSLLSTIYSAFSIFIPV</sequence>
<comment type="catalytic activity">
    <reaction evidence="4">
        <text>a long-chain fatty acyl-CoA + 2 NADPH + 2 H(+) = a long-chain primary fatty alcohol + 2 NADP(+) + CoA</text>
        <dbReference type="Rhea" id="RHEA:52716"/>
        <dbReference type="ChEBI" id="CHEBI:15378"/>
        <dbReference type="ChEBI" id="CHEBI:57287"/>
        <dbReference type="ChEBI" id="CHEBI:57783"/>
        <dbReference type="ChEBI" id="CHEBI:58349"/>
        <dbReference type="ChEBI" id="CHEBI:77396"/>
        <dbReference type="ChEBI" id="CHEBI:83139"/>
        <dbReference type="EC" id="1.2.1.84"/>
    </reaction>
</comment>
<dbReference type="Pfam" id="PF03015">
    <property type="entry name" value="Sterile"/>
    <property type="match status" value="1"/>
</dbReference>
<dbReference type="EC" id="1.2.1.84" evidence="4"/>
<dbReference type="PANTHER" id="PTHR11011">
    <property type="entry name" value="MALE STERILITY PROTEIN 2-RELATED"/>
    <property type="match status" value="1"/>
</dbReference>
<dbReference type="CDD" id="cd05236">
    <property type="entry name" value="FAR-N_SDR_e"/>
    <property type="match status" value="1"/>
</dbReference>
<dbReference type="CDD" id="cd09071">
    <property type="entry name" value="FAR_C"/>
    <property type="match status" value="1"/>
</dbReference>
<comment type="similarity">
    <text evidence="1 4">Belongs to the fatty acyl-CoA reductase family.</text>
</comment>
<dbReference type="InterPro" id="IPR013120">
    <property type="entry name" value="FAR_NAD-bd"/>
</dbReference>
<keyword evidence="4" id="KW-0521">NADP</keyword>
<dbReference type="InterPro" id="IPR033640">
    <property type="entry name" value="FAR_C"/>
</dbReference>
<feature type="domain" description="Thioester reductase (TE)" evidence="6">
    <location>
        <begin position="45"/>
        <end position="351"/>
    </location>
</feature>
<keyword evidence="4" id="KW-0472">Membrane</keyword>
<evidence type="ECO:0000256" key="3">
    <source>
        <dbReference type="ARBA" id="ARBA00023098"/>
    </source>
</evidence>
<keyword evidence="4" id="KW-0812">Transmembrane</keyword>
<dbReference type="PANTHER" id="PTHR11011:SF60">
    <property type="entry name" value="FATTY ACYL-COA REDUCTASE-RELATED"/>
    <property type="match status" value="1"/>
</dbReference>
<reference evidence="7" key="1">
    <citation type="submission" date="2020-08" db="EMBL/GenBank/DDBJ databases">
        <title>Spodoptera exigua strain:BAW_Kor-Di-RS1 Genome sequencing and assembly.</title>
        <authorList>
            <person name="Kim J."/>
            <person name="Nam H.Y."/>
            <person name="Kwon M."/>
            <person name="Choi J.H."/>
            <person name="Cho S.R."/>
            <person name="Kim G.-H."/>
        </authorList>
    </citation>
    <scope>NUCLEOTIDE SEQUENCE</scope>
    <source>
        <strain evidence="7">BAW_Kor-Di-RS1</strain>
        <tissue evidence="7">Whole-body</tissue>
    </source>
</reference>
<keyword evidence="4" id="KW-1133">Transmembrane helix</keyword>
<dbReference type="InterPro" id="IPR026055">
    <property type="entry name" value="FAR"/>
</dbReference>
<dbReference type="Pfam" id="PF07993">
    <property type="entry name" value="NAD_binding_4"/>
    <property type="match status" value="1"/>
</dbReference>
<comment type="caution">
    <text evidence="7">The sequence shown here is derived from an EMBL/GenBank/DDBJ whole genome shotgun (WGS) entry which is preliminary data.</text>
</comment>
<keyword evidence="3 4" id="KW-0443">Lipid metabolism</keyword>
<dbReference type="GO" id="GO:0005777">
    <property type="term" value="C:peroxisome"/>
    <property type="evidence" value="ECO:0007669"/>
    <property type="project" value="TreeGrafter"/>
</dbReference>
<dbReference type="InterPro" id="IPR036291">
    <property type="entry name" value="NAD(P)-bd_dom_sf"/>
</dbReference>
<dbReference type="GO" id="GO:0080019">
    <property type="term" value="F:alcohol-forming very long-chain fatty acyl-CoA reductase activity"/>
    <property type="evidence" value="ECO:0007669"/>
    <property type="project" value="InterPro"/>
</dbReference>
<evidence type="ECO:0000259" key="5">
    <source>
        <dbReference type="Pfam" id="PF03015"/>
    </source>
</evidence>
<evidence type="ECO:0000259" key="6">
    <source>
        <dbReference type="Pfam" id="PF07993"/>
    </source>
</evidence>
<organism evidence="7 8">
    <name type="scientific">Spodoptera exigua</name>
    <name type="common">Beet armyworm</name>
    <name type="synonym">Noctua fulgens</name>
    <dbReference type="NCBI Taxonomy" id="7107"/>
    <lineage>
        <taxon>Eukaryota</taxon>
        <taxon>Metazoa</taxon>
        <taxon>Ecdysozoa</taxon>
        <taxon>Arthropoda</taxon>
        <taxon>Hexapoda</taxon>
        <taxon>Insecta</taxon>
        <taxon>Pterygota</taxon>
        <taxon>Neoptera</taxon>
        <taxon>Endopterygota</taxon>
        <taxon>Lepidoptera</taxon>
        <taxon>Glossata</taxon>
        <taxon>Ditrysia</taxon>
        <taxon>Noctuoidea</taxon>
        <taxon>Noctuidae</taxon>
        <taxon>Amphipyrinae</taxon>
        <taxon>Spodoptera</taxon>
    </lineage>
</organism>
<evidence type="ECO:0000313" key="8">
    <source>
        <dbReference type="Proteomes" id="UP000648187"/>
    </source>
</evidence>
<proteinExistence type="inferred from homology"/>
<protein>
    <recommendedName>
        <fullName evidence="4">Fatty acyl-CoA reductase</fullName>
        <ecNumber evidence="4">1.2.1.84</ecNumber>
    </recommendedName>
</protein>
<evidence type="ECO:0000256" key="1">
    <source>
        <dbReference type="ARBA" id="ARBA00005928"/>
    </source>
</evidence>
<keyword evidence="4" id="KW-0560">Oxidoreductase</keyword>
<gene>
    <name evidence="7" type="ORF">HW555_010212</name>
</gene>
<evidence type="ECO:0000256" key="2">
    <source>
        <dbReference type="ARBA" id="ARBA00022516"/>
    </source>
</evidence>
<name>A0A835G9J0_SPOEX</name>
<dbReference type="EMBL" id="JACKWZ010000244">
    <property type="protein sequence ID" value="KAF9410831.1"/>
    <property type="molecule type" value="Genomic_DNA"/>
</dbReference>
<keyword evidence="2 4" id="KW-0444">Lipid biosynthesis</keyword>